<dbReference type="GO" id="GO:0009706">
    <property type="term" value="C:chloroplast inner membrane"/>
    <property type="evidence" value="ECO:0007669"/>
    <property type="project" value="UniProtKB-SubCell"/>
</dbReference>
<feature type="transmembrane region" description="Helical" evidence="1">
    <location>
        <begin position="120"/>
        <end position="140"/>
    </location>
</feature>
<comment type="subunit">
    <text evidence="1">Part of the Tic complex.</text>
</comment>
<comment type="similarity">
    <text evidence="1">Belongs to the TIC214 family.</text>
</comment>
<keyword evidence="2" id="KW-0175">Coiled coil</keyword>
<gene>
    <name evidence="4" type="primary">ycf1</name>
    <name evidence="1" type="synonym">TIC214</name>
</gene>
<feature type="region of interest" description="Disordered" evidence="3">
    <location>
        <begin position="276"/>
        <end position="331"/>
    </location>
</feature>
<feature type="transmembrane region" description="Helical" evidence="1">
    <location>
        <begin position="35"/>
        <end position="55"/>
    </location>
</feature>
<geneLocation type="chloroplast" evidence="4"/>
<comment type="function">
    <text evidence="1">Involved in protein precursor import into chloroplasts. May be part of an intermediate translocation complex acting as a protein-conducting channel at the inner envelope.</text>
</comment>
<dbReference type="Pfam" id="PF05758">
    <property type="entry name" value="Ycf1"/>
    <property type="match status" value="1"/>
</dbReference>
<evidence type="ECO:0000256" key="3">
    <source>
        <dbReference type="SAM" id="MobiDB-lite"/>
    </source>
</evidence>
<keyword evidence="1" id="KW-0653">Protein transport</keyword>
<feature type="coiled-coil region" evidence="2">
    <location>
        <begin position="1572"/>
        <end position="1599"/>
    </location>
</feature>
<feature type="transmembrane region" description="Helical" evidence="1">
    <location>
        <begin position="61"/>
        <end position="81"/>
    </location>
</feature>
<name>A0A7G9M4B6_9ASPA</name>
<feature type="transmembrane region" description="Helical" evidence="1">
    <location>
        <begin position="200"/>
        <end position="228"/>
    </location>
</feature>
<dbReference type="GeneID" id="62622490"/>
<protein>
    <recommendedName>
        <fullName evidence="1">Protein TIC 214</fullName>
    </recommendedName>
    <alternativeName>
        <fullName evidence="1">Translocon at the inner envelope membrane of chloroplasts 214</fullName>
    </alternativeName>
</protein>
<dbReference type="GO" id="GO:0015031">
    <property type="term" value="P:protein transport"/>
    <property type="evidence" value="ECO:0007669"/>
    <property type="project" value="UniProtKB-KW"/>
</dbReference>
<dbReference type="EMBL" id="MT610372">
    <property type="protein sequence ID" value="QNN00353.1"/>
    <property type="molecule type" value="Genomic_DNA"/>
</dbReference>
<keyword evidence="1" id="KW-0812">Transmembrane</keyword>
<dbReference type="PANTHER" id="PTHR33163">
    <property type="entry name" value="PROTEIN TIC 214-RELATED"/>
    <property type="match status" value="1"/>
</dbReference>
<organism evidence="4">
    <name type="scientific">Molineria capitulata</name>
    <dbReference type="NCBI Taxonomy" id="72645"/>
    <lineage>
        <taxon>Eukaryota</taxon>
        <taxon>Viridiplantae</taxon>
        <taxon>Streptophyta</taxon>
        <taxon>Embryophyta</taxon>
        <taxon>Tracheophyta</taxon>
        <taxon>Spermatophyta</taxon>
        <taxon>Magnoliopsida</taxon>
        <taxon>Liliopsida</taxon>
        <taxon>Asparagales</taxon>
        <taxon>Hypoxidaceae</taxon>
        <taxon>Molineria</taxon>
    </lineage>
</organism>
<feature type="transmembrane region" description="Helical" evidence="1">
    <location>
        <begin position="160"/>
        <end position="180"/>
    </location>
</feature>
<keyword evidence="1" id="KW-0472">Membrane</keyword>
<reference evidence="4" key="1">
    <citation type="submission" date="2020-06" db="EMBL/GenBank/DDBJ databases">
        <title>The complete chloroplast genome sequence of Curculigo capitulata(Amaryllidaceae).</title>
        <authorList>
            <person name="Li L."/>
        </authorList>
    </citation>
    <scope>NUCLEOTIDE SEQUENCE</scope>
</reference>
<feature type="compositionally biased region" description="Basic and acidic residues" evidence="3">
    <location>
        <begin position="276"/>
        <end position="291"/>
    </location>
</feature>
<accession>A0A7G9M4B6</accession>
<dbReference type="InterPro" id="IPR008896">
    <property type="entry name" value="TIC214"/>
</dbReference>
<keyword evidence="1" id="KW-1001">Plastid inner membrane</keyword>
<sequence>MSFIVYLFLSFYIWKVKKSSYNNREIAIEKKKGRFVMILKSFLLGNLLYLCIKIINSVVVVGLYYGFLTTFSIGPSYLFLLRARVIEEGTEKEVSATTGFITGQLMMFISIYYAPLHLALGRPHTITVVVLPYLLFHFFWSNHKNFFDYRSTTRNSMRNLSIQCVFLNNLIFQLFNHFILPSSTLARLVNIYMFRCNNKMLFVTSSFVGWLIGHILFMKWVGLVLFWIRQNHSIRSNKYLVSELRNSMARIFSILLFITCVYYLGRMPSPIVTKKLKETSETEERGERKEESDVETTSETKKTKQEQEGSTEEDLSFCSEEKEDPDKIDETEEIRVNGKEKTKDEFHFHFKETCYKDSSVYEDSYLDRYQDNWELGRLKEEKNEKTYFKFEKPLVTFLFDYKRWNRPSRYIKNDRFENAVRNEMSQYFFYTCPSNGKQIISFTYPPSLSTFSEMIERKMSLYTKEKLSHEDLYSFWIYTNEQKKCNLNNELISRIKILEKGSLAPDILEKRTRLCDDENEQKYLPKMDDPFLNGPYRGTIKKFYSRKIMNDLITSTEDSIAIFWINKIHGLFSNDYREFEHKKSNRESLVNSISNFLTSIDKLSFESARTMDLESQTKSLKFLFDVITTNPNDQRTILNKKKSIGMEEISKRVSRWSYKLTHDLEEEEEENDKESTEDHGIRSRKAKKVVIYTDNDGSANSITSASENTTSNSDQAEELALIRYSQQSDFRRGIIQGSMRAQRRKTVTWDMFQANVHSPLFLDRIDKTFFFSSFYISKMRNILFRNWSGRELELKISDFKEKETKEKEKKKENERIAISEAWDNLIFTQVIRGSMLVTQSFFRKYIVLPLLIIAKNISRMLLFQFPEWYEDFKEWKKEMHVKCTYNGVQLSETEFPQNWLTDGIQIKILFPFCLKPWRKSKVQSHYRDPMKKREKKDNFFFLTVWGMEAELPFGSPRNRPSFFKPVWKELEKKMIKVKNKIFLVLRVLKEEGKGFLKVLKEKTKWVIKIVLAIKLIIREFAKINPIFLFKLGRVKVYEPNENGKDSKINNKIIRESAVRIRSMNSANYSLIEKKMKDLTDKTITIRNQIEQITKDKKRIALIFDDKRSESQKDIWQIIKRKNIRLIRKLHYFFKSFIEKIYMNILLCTINIFRINAQLFFDSKKKIMNKSVYNDETNQKIIDETNQNTTSFISTIKRSFSNNNISKKNSNIYCDLSSLSQAYVFYKLSQTQLFNKYHLRSVLQDHGTYPFIKDIIKDFCITRGIFDSKSRHKKINKSRINKWKNWLRSHYQYNLSQTKWSQLVPKKWRNRINQHRTILNKDSMKLDLYKKEKNQLINYIKQNDYPVDSLTNQKEKWKKNYRYDLLSSRYINYEDKKDSYIYGSTLRVNEDQKIPYNFNTLKPQSFYILISIVINDYLEKGYIIDTEKNLYRKYRKYLDCRILHFRLRKNINIESWTNTHIDTKINKNIKAKTNNYKKIEKKKISDLTIHQEISPSDQKSVFFDWMGMNQEKLYRTISNTEPWFFPEFVLLFDSYKVKPWIIPIKSLLFHLHFYENISQSEKINVNKKTNLPISSNQKEYLELEIENSNEKKEKKEQEGQEDIVSDLREQNKKKDIEEDYTGSNIKRGKKKKQHKSEKEAELDFFLQKYFLFQLRWDDPLNQRIINNIKVYCLLLRLINPREIAISSIQRGEMLLDVILIQKDLTLIELIKKGILIIEPIRLSRKRHGEFLIYQTIGISLVDKSKRQTNGKGIKKRYGDKKNFYVSIVRHNNMLVNGNTNYYDFLVPENILSPRRRRELRILICFNSRNWNVVDRNPIFVFCNENTIKNSKKCEPFLNKDKHLNTDANKFIKFKFFLWPNCRLEDLACMNRYWFDTNNGSRFSMSRIHMYPQFRI</sequence>
<proteinExistence type="inferred from homology"/>
<evidence type="ECO:0000256" key="1">
    <source>
        <dbReference type="RuleBase" id="RU364085"/>
    </source>
</evidence>
<dbReference type="RefSeq" id="YP_009989782.1">
    <property type="nucleotide sequence ID" value="NC_052741.1"/>
</dbReference>
<keyword evidence="1" id="KW-0813">Transport</keyword>
<feature type="compositionally biased region" description="Basic and acidic residues" evidence="3">
    <location>
        <begin position="298"/>
        <end position="307"/>
    </location>
</feature>
<comment type="subcellular location">
    <subcellularLocation>
        <location evidence="1">Plastid</location>
        <location evidence="1">Chloroplast inner membrane</location>
    </subcellularLocation>
</comment>
<feature type="transmembrane region" description="Helical" evidence="1">
    <location>
        <begin position="93"/>
        <end position="114"/>
    </location>
</feature>
<evidence type="ECO:0000256" key="2">
    <source>
        <dbReference type="SAM" id="Coils"/>
    </source>
</evidence>
<feature type="transmembrane region" description="Helical" evidence="1">
    <location>
        <begin position="248"/>
        <end position="265"/>
    </location>
</feature>
<keyword evidence="1 4" id="KW-0150">Chloroplast</keyword>
<keyword evidence="1" id="KW-1133">Transmembrane helix</keyword>
<evidence type="ECO:0000313" key="4">
    <source>
        <dbReference type="EMBL" id="QNN00353.1"/>
    </source>
</evidence>
<feature type="compositionally biased region" description="Acidic residues" evidence="3">
    <location>
        <begin position="309"/>
        <end position="331"/>
    </location>
</feature>
<dbReference type="PANTHER" id="PTHR33163:SF40">
    <property type="entry name" value="PROTEIN TIC 214"/>
    <property type="match status" value="1"/>
</dbReference>
<keyword evidence="1 4" id="KW-0934">Plastid</keyword>